<feature type="transmembrane region" description="Helical" evidence="1">
    <location>
        <begin position="20"/>
        <end position="53"/>
    </location>
</feature>
<dbReference type="PANTHER" id="PTHR35813">
    <property type="entry name" value="INNER MEMBRANE PROTEIN YBAN"/>
    <property type="match status" value="1"/>
</dbReference>
<evidence type="ECO:0000313" key="3">
    <source>
        <dbReference type="Proteomes" id="UP000608513"/>
    </source>
</evidence>
<dbReference type="PIRSF" id="PIRSF016789">
    <property type="entry name" value="DUF454"/>
    <property type="match status" value="1"/>
</dbReference>
<protein>
    <submittedName>
        <fullName evidence="2">YbaN family protein</fullName>
    </submittedName>
</protein>
<dbReference type="GO" id="GO:0005886">
    <property type="term" value="C:plasma membrane"/>
    <property type="evidence" value="ECO:0007669"/>
    <property type="project" value="TreeGrafter"/>
</dbReference>
<keyword evidence="1" id="KW-0812">Transmembrane</keyword>
<evidence type="ECO:0000256" key="1">
    <source>
        <dbReference type="SAM" id="Phobius"/>
    </source>
</evidence>
<dbReference type="EMBL" id="JACORT010000010">
    <property type="protein sequence ID" value="MBC5785299.1"/>
    <property type="molecule type" value="Genomic_DNA"/>
</dbReference>
<proteinExistence type="predicted"/>
<dbReference type="InterPro" id="IPR007401">
    <property type="entry name" value="DUF454"/>
</dbReference>
<keyword evidence="1" id="KW-1133">Transmembrane helix</keyword>
<gene>
    <name evidence="2" type="ORF">H8N03_20295</name>
</gene>
<dbReference type="Proteomes" id="UP000608513">
    <property type="component" value="Unassembled WGS sequence"/>
</dbReference>
<dbReference type="PANTHER" id="PTHR35813:SF1">
    <property type="entry name" value="INNER MEMBRANE PROTEIN YBAN"/>
    <property type="match status" value="1"/>
</dbReference>
<evidence type="ECO:0000313" key="2">
    <source>
        <dbReference type="EMBL" id="MBC5785299.1"/>
    </source>
</evidence>
<name>A0A923MW94_9BURK</name>
<dbReference type="AlphaFoldDB" id="A0A923MW94"/>
<reference evidence="2" key="1">
    <citation type="submission" date="2020-08" db="EMBL/GenBank/DDBJ databases">
        <title>Ramlibacter sp. USB13 16S ribosomal RNA gene genome sequencing and assembly.</title>
        <authorList>
            <person name="Kang M."/>
        </authorList>
    </citation>
    <scope>NUCLEOTIDE SEQUENCE</scope>
    <source>
        <strain evidence="2">USB13</strain>
    </source>
</reference>
<accession>A0A923MW94</accession>
<dbReference type="Pfam" id="PF04304">
    <property type="entry name" value="DUF454"/>
    <property type="match status" value="1"/>
</dbReference>
<keyword evidence="1" id="KW-0472">Membrane</keyword>
<comment type="caution">
    <text evidence="2">The sequence shown here is derived from an EMBL/GenBank/DDBJ whole genome shotgun (WGS) entry which is preliminary data.</text>
</comment>
<dbReference type="RefSeq" id="WP_187078053.1">
    <property type="nucleotide sequence ID" value="NZ_JACORT010000010.1"/>
</dbReference>
<keyword evidence="3" id="KW-1185">Reference proteome</keyword>
<feature type="transmembrane region" description="Helical" evidence="1">
    <location>
        <begin position="111"/>
        <end position="130"/>
    </location>
</feature>
<sequence length="139" mass="15256">MTDTQLPPGARALSAPVRWLLQGLAGLCLVLAVVGIVLPVMPTVPFLVVAAWAAARSSPRLHRWLLTHRRFGPYLRDWNEAGVVPRRAKWFSTAMMGGSAASMPVFVPAEWALVVVVPVAGMAAVLVWLWKRPEQRPQD</sequence>
<organism evidence="2 3">
    <name type="scientific">Ramlibacter cellulosilyticus</name>
    <dbReference type="NCBI Taxonomy" id="2764187"/>
    <lineage>
        <taxon>Bacteria</taxon>
        <taxon>Pseudomonadati</taxon>
        <taxon>Pseudomonadota</taxon>
        <taxon>Betaproteobacteria</taxon>
        <taxon>Burkholderiales</taxon>
        <taxon>Comamonadaceae</taxon>
        <taxon>Ramlibacter</taxon>
    </lineage>
</organism>